<evidence type="ECO:0000313" key="1">
    <source>
        <dbReference type="Proteomes" id="UP000095286"/>
    </source>
</evidence>
<organism evidence="1 2">
    <name type="scientific">Rhabditophanes sp. KR3021</name>
    <dbReference type="NCBI Taxonomy" id="114890"/>
    <lineage>
        <taxon>Eukaryota</taxon>
        <taxon>Metazoa</taxon>
        <taxon>Ecdysozoa</taxon>
        <taxon>Nematoda</taxon>
        <taxon>Chromadorea</taxon>
        <taxon>Rhabditida</taxon>
        <taxon>Tylenchina</taxon>
        <taxon>Panagrolaimomorpha</taxon>
        <taxon>Strongyloidoidea</taxon>
        <taxon>Alloionematidae</taxon>
        <taxon>Rhabditophanes</taxon>
    </lineage>
</organism>
<evidence type="ECO:0000313" key="2">
    <source>
        <dbReference type="WBParaSite" id="RSKR_0000878700.1"/>
    </source>
</evidence>
<dbReference type="Proteomes" id="UP000095286">
    <property type="component" value="Unplaced"/>
</dbReference>
<sequence>MSAKFFTCILILALANTYFVNAERSEICNMCNYIIGVAEKHFTQNEPESDLMKLLTQGCYYLGNSGGGQIVGPCLDLIHKNIDTLYSDFQSGMNAWTLCNQQKLCTAADTNPNLLL</sequence>
<reference evidence="2" key="1">
    <citation type="submission" date="2016-11" db="UniProtKB">
        <authorList>
            <consortium name="WormBaseParasite"/>
        </authorList>
    </citation>
    <scope>IDENTIFICATION</scope>
    <source>
        <strain evidence="2">KR3021</strain>
    </source>
</reference>
<protein>
    <submittedName>
        <fullName evidence="2">Saposin B-type domain-containing protein</fullName>
    </submittedName>
</protein>
<name>A0AC35U910_9BILA</name>
<accession>A0AC35U910</accession>
<proteinExistence type="predicted"/>
<dbReference type="WBParaSite" id="RSKR_0000878700.1">
    <property type="protein sequence ID" value="RSKR_0000878700.1"/>
    <property type="gene ID" value="RSKR_0000878700"/>
</dbReference>